<sequence length="605" mass="63561">MRGRAGEGIRTRLRYWFDNFLARSTLTLVAGLTLACLAVVVPASVAQVLVGRPVPTTLAGQAAAVWASVGATLRVGGAVGAPAYVVLSVLLALVSLLFVSTLVSVITTGMNDKILELRLGRSTIVEQRHTVVLGWSDQVFPVISELVTANAHRRRATVALLAPRDKVEMEEQITTRVGATGTTRVVCRSGSPTDPAVLARVSPRTASAVIVLSPGDHEGDRTVVRTLLALGAVAGDAPAATVVAAVREPAHHTAAVLAAGPGGRILDIDTITARLLAQCARQPGLSLVHQELLDFAGCEFHIVHEPALTGRTYGEALLSYARSCVVGLLGPGGRPALNPPSATVITPADRIVLITENDSTAVVSDEPLPFDDSAAVEAAPRETGPARTLLLGWNRRAPLIIEQLNRYADADAARLDLVTGGPRAAHGLDVLGYDSVIVLGPEAAGSVGAADPDYHVLETLLHLRAAERAAGHSLHVTAELSDDQDRLIAPMSPGTDFVVSGRLISLLMTQISENPRTAALFEELFTAGGNRIHLGPAAEYVPVGREVAFADVVASGRRRGRSVIGYRLHAESDTGPRYGIRVNPGKEERVVLGAADTVIAVMRDL</sequence>
<comment type="subcellular location">
    <subcellularLocation>
        <location evidence="1">Endomembrane system</location>
        <topology evidence="1">Multi-pass membrane protein</topology>
    </subcellularLocation>
</comment>
<name>A0AAU8IQB8_9ACTN</name>
<feature type="transmembrane region" description="Helical" evidence="7">
    <location>
        <begin position="83"/>
        <end position="106"/>
    </location>
</feature>
<dbReference type="InterPro" id="IPR044849">
    <property type="entry name" value="CASTOR/POLLUX/SYM8-like"/>
</dbReference>
<evidence type="ECO:0000259" key="8">
    <source>
        <dbReference type="Pfam" id="PF06241"/>
    </source>
</evidence>
<feature type="transmembrane region" description="Helical" evidence="7">
    <location>
        <begin position="20"/>
        <end position="46"/>
    </location>
</feature>
<feature type="domain" description="CASTOR/POLLUX/SYM8 ion channel conserved" evidence="8">
    <location>
        <begin position="271"/>
        <end position="362"/>
    </location>
</feature>
<gene>
    <name evidence="9" type="ORF">ABII15_11845</name>
</gene>
<dbReference type="PANTHER" id="PTHR31563:SF10">
    <property type="entry name" value="ION CHANNEL POLLUX-RELATED"/>
    <property type="match status" value="1"/>
</dbReference>
<dbReference type="AlphaFoldDB" id="A0AAU8IQB8"/>
<dbReference type="RefSeq" id="WP_353942261.1">
    <property type="nucleotide sequence ID" value="NZ_CP159534.1"/>
</dbReference>
<organism evidence="9">
    <name type="scientific">Streptomyces tabacisoli</name>
    <dbReference type="NCBI Taxonomy" id="3156398"/>
    <lineage>
        <taxon>Bacteria</taxon>
        <taxon>Bacillati</taxon>
        <taxon>Actinomycetota</taxon>
        <taxon>Actinomycetes</taxon>
        <taxon>Kitasatosporales</taxon>
        <taxon>Streptomycetaceae</taxon>
        <taxon>Streptomyces</taxon>
    </lineage>
</organism>
<keyword evidence="6 7" id="KW-0472">Membrane</keyword>
<dbReference type="KEGG" id="stac:ABII15_11845"/>
<evidence type="ECO:0000256" key="1">
    <source>
        <dbReference type="ARBA" id="ARBA00004127"/>
    </source>
</evidence>
<feature type="transmembrane region" description="Helical" evidence="7">
    <location>
        <begin position="58"/>
        <end position="76"/>
    </location>
</feature>
<dbReference type="Gene3D" id="3.40.50.720">
    <property type="entry name" value="NAD(P)-binding Rossmann-like Domain"/>
    <property type="match status" value="1"/>
</dbReference>
<evidence type="ECO:0000256" key="4">
    <source>
        <dbReference type="ARBA" id="ARBA00022989"/>
    </source>
</evidence>
<accession>A0AAU8IQB8</accession>
<dbReference type="EMBL" id="CP159534">
    <property type="protein sequence ID" value="XCJ70623.1"/>
    <property type="molecule type" value="Genomic_DNA"/>
</dbReference>
<keyword evidence="9" id="KW-0449">Lipoprotein</keyword>
<reference evidence="9" key="1">
    <citation type="submission" date="2024-06" db="EMBL/GenBank/DDBJ databases">
        <title>Streptomyces sp. strain HUAS MG91 genome sequences.</title>
        <authorList>
            <person name="Mo P."/>
        </authorList>
    </citation>
    <scope>NUCLEOTIDE SEQUENCE</scope>
    <source>
        <strain evidence="9">HUAS MG91</strain>
    </source>
</reference>
<protein>
    <submittedName>
        <fullName evidence="9">NAD-binding lipoprotein</fullName>
    </submittedName>
</protein>
<proteinExistence type="predicted"/>
<dbReference type="PANTHER" id="PTHR31563">
    <property type="entry name" value="ION CHANNEL POLLUX-RELATED"/>
    <property type="match status" value="1"/>
</dbReference>
<keyword evidence="4 7" id="KW-1133">Transmembrane helix</keyword>
<evidence type="ECO:0000313" key="9">
    <source>
        <dbReference type="EMBL" id="XCJ70623.1"/>
    </source>
</evidence>
<dbReference type="GO" id="GO:0006811">
    <property type="term" value="P:monoatomic ion transport"/>
    <property type="evidence" value="ECO:0007669"/>
    <property type="project" value="UniProtKB-KW"/>
</dbReference>
<evidence type="ECO:0000256" key="5">
    <source>
        <dbReference type="ARBA" id="ARBA00023065"/>
    </source>
</evidence>
<keyword evidence="3 7" id="KW-0812">Transmembrane</keyword>
<keyword evidence="5" id="KW-0406">Ion transport</keyword>
<dbReference type="Pfam" id="PF06241">
    <property type="entry name" value="Castor_Poll_mid"/>
    <property type="match status" value="1"/>
</dbReference>
<evidence type="ECO:0000256" key="7">
    <source>
        <dbReference type="SAM" id="Phobius"/>
    </source>
</evidence>
<evidence type="ECO:0000256" key="2">
    <source>
        <dbReference type="ARBA" id="ARBA00022448"/>
    </source>
</evidence>
<keyword evidence="2" id="KW-0813">Transport</keyword>
<evidence type="ECO:0000256" key="3">
    <source>
        <dbReference type="ARBA" id="ARBA00022692"/>
    </source>
</evidence>
<dbReference type="InterPro" id="IPR010420">
    <property type="entry name" value="CASTOR/POLLUX/SYM8_dom"/>
</dbReference>
<dbReference type="GO" id="GO:0012505">
    <property type="term" value="C:endomembrane system"/>
    <property type="evidence" value="ECO:0007669"/>
    <property type="project" value="UniProtKB-SubCell"/>
</dbReference>
<evidence type="ECO:0000256" key="6">
    <source>
        <dbReference type="ARBA" id="ARBA00023136"/>
    </source>
</evidence>